<dbReference type="InterPro" id="IPR036279">
    <property type="entry name" value="5-3_exonuclease_C_sf"/>
</dbReference>
<dbReference type="EMBL" id="JBHSLI010000002">
    <property type="protein sequence ID" value="MFC5292709.1"/>
    <property type="molecule type" value="Genomic_DNA"/>
</dbReference>
<name>A0ABW0F3C1_9HYPH</name>
<dbReference type="Proteomes" id="UP001595976">
    <property type="component" value="Unassembled WGS sequence"/>
</dbReference>
<evidence type="ECO:0000256" key="1">
    <source>
        <dbReference type="ARBA" id="ARBA00022722"/>
    </source>
</evidence>
<dbReference type="InterPro" id="IPR029060">
    <property type="entry name" value="PIN-like_dom_sf"/>
</dbReference>
<dbReference type="RefSeq" id="WP_260347979.1">
    <property type="nucleotide sequence ID" value="NZ_JAOAOS010000002.1"/>
</dbReference>
<evidence type="ECO:0000259" key="4">
    <source>
        <dbReference type="SMART" id="SM00475"/>
    </source>
</evidence>
<evidence type="ECO:0000313" key="5">
    <source>
        <dbReference type="EMBL" id="MFC5292709.1"/>
    </source>
</evidence>
<gene>
    <name evidence="5" type="ORF">ACFPK2_06875</name>
</gene>
<proteinExistence type="predicted"/>
<dbReference type="PANTHER" id="PTHR42646">
    <property type="entry name" value="FLAP ENDONUCLEASE XNI"/>
    <property type="match status" value="1"/>
</dbReference>
<evidence type="ECO:0000313" key="6">
    <source>
        <dbReference type="Proteomes" id="UP001595976"/>
    </source>
</evidence>
<feature type="domain" description="5'-3' exonuclease" evidence="4">
    <location>
        <begin position="1"/>
        <end position="261"/>
    </location>
</feature>
<dbReference type="InterPro" id="IPR038969">
    <property type="entry name" value="FEN"/>
</dbReference>
<dbReference type="SMART" id="SM00279">
    <property type="entry name" value="HhH2"/>
    <property type="match status" value="1"/>
</dbReference>
<dbReference type="PANTHER" id="PTHR42646:SF2">
    <property type="entry name" value="5'-3' EXONUCLEASE FAMILY PROTEIN"/>
    <property type="match status" value="1"/>
</dbReference>
<dbReference type="CDD" id="cd09859">
    <property type="entry name" value="PIN_53EXO"/>
    <property type="match status" value="1"/>
</dbReference>
<reference evidence="6" key="1">
    <citation type="journal article" date="2019" name="Int. J. Syst. Evol. Microbiol.">
        <title>The Global Catalogue of Microorganisms (GCM) 10K type strain sequencing project: providing services to taxonomists for standard genome sequencing and annotation.</title>
        <authorList>
            <consortium name="The Broad Institute Genomics Platform"/>
            <consortium name="The Broad Institute Genome Sequencing Center for Infectious Disease"/>
            <person name="Wu L."/>
            <person name="Ma J."/>
        </authorList>
    </citation>
    <scope>NUCLEOTIDE SEQUENCE [LARGE SCALE GENOMIC DNA]</scope>
    <source>
        <strain evidence="6">CGMCC 1.15643</strain>
    </source>
</reference>
<evidence type="ECO:0000256" key="2">
    <source>
        <dbReference type="ARBA" id="ARBA00022801"/>
    </source>
</evidence>
<dbReference type="InterPro" id="IPR020045">
    <property type="entry name" value="DNA_polI_H3TH"/>
</dbReference>
<keyword evidence="5" id="KW-0269">Exonuclease</keyword>
<keyword evidence="3" id="KW-0238">DNA-binding</keyword>
<keyword evidence="2" id="KW-0378">Hydrolase</keyword>
<dbReference type="SUPFAM" id="SSF88723">
    <property type="entry name" value="PIN domain-like"/>
    <property type="match status" value="1"/>
</dbReference>
<dbReference type="InterPro" id="IPR008918">
    <property type="entry name" value="HhH2"/>
</dbReference>
<comment type="caution">
    <text evidence="5">The sequence shown here is derived from an EMBL/GenBank/DDBJ whole genome shotgun (WGS) entry which is preliminary data.</text>
</comment>
<dbReference type="SUPFAM" id="SSF47807">
    <property type="entry name" value="5' to 3' exonuclease, C-terminal subdomain"/>
    <property type="match status" value="1"/>
</dbReference>
<dbReference type="InterPro" id="IPR002421">
    <property type="entry name" value="5-3_exonuclease"/>
</dbReference>
<dbReference type="GO" id="GO:0004527">
    <property type="term" value="F:exonuclease activity"/>
    <property type="evidence" value="ECO:0007669"/>
    <property type="project" value="UniProtKB-KW"/>
</dbReference>
<dbReference type="Gene3D" id="3.40.50.1010">
    <property type="entry name" value="5'-nuclease"/>
    <property type="match status" value="1"/>
</dbReference>
<dbReference type="SMART" id="SM00475">
    <property type="entry name" value="53EXOc"/>
    <property type="match status" value="1"/>
</dbReference>
<accession>A0ABW0F3C1</accession>
<protein>
    <submittedName>
        <fullName evidence="5">5'-3' exonuclease H3TH domain-containing protein</fullName>
    </submittedName>
</protein>
<keyword evidence="6" id="KW-1185">Reference proteome</keyword>
<dbReference type="Pfam" id="PF01367">
    <property type="entry name" value="5_3_exonuc"/>
    <property type="match status" value="1"/>
</dbReference>
<dbReference type="Gene3D" id="1.10.150.20">
    <property type="entry name" value="5' to 3' exonuclease, C-terminal subdomain"/>
    <property type="match status" value="1"/>
</dbReference>
<dbReference type="CDD" id="cd09898">
    <property type="entry name" value="H3TH_53EXO"/>
    <property type="match status" value="1"/>
</dbReference>
<dbReference type="InterPro" id="IPR020046">
    <property type="entry name" value="5-3_exonucl_a-hlix_arch_N"/>
</dbReference>
<sequence length="314" mass="34062">MTLLLLDANGLAHRAFHSTASNRSYREDGFPTFAIGRFLDLVYKALIDVGRPQCATHAAAIFDPRGKNWRHDLAPDYKSGRSHDPDLRPQLRLCRELVKGLGIASVQMVGYEADDLIATYARHAEEAGMGAVICSIDKDLLQLLRPAVAVYNPMKRSMVSEDDVLNRFGVMPPAIPCFQALVGDTTDGYAGIPGVGPKAAAELLVEYGDLETLIANAASITKPALRAKIIAGADQARLCRRLAVLDDAVPVRRDLDDLELRGADPDLLIGGLKALGLIHWPGVFAERLQVDPRSIPPHPGITELSDEIMEMVSA</sequence>
<dbReference type="Pfam" id="PF02739">
    <property type="entry name" value="5_3_exonuc_N"/>
    <property type="match status" value="1"/>
</dbReference>
<organism evidence="5 6">
    <name type="scientific">Bosea minatitlanensis</name>
    <dbReference type="NCBI Taxonomy" id="128782"/>
    <lineage>
        <taxon>Bacteria</taxon>
        <taxon>Pseudomonadati</taxon>
        <taxon>Pseudomonadota</taxon>
        <taxon>Alphaproteobacteria</taxon>
        <taxon>Hyphomicrobiales</taxon>
        <taxon>Boseaceae</taxon>
        <taxon>Bosea</taxon>
    </lineage>
</organism>
<keyword evidence="1" id="KW-0540">Nuclease</keyword>
<evidence type="ECO:0000256" key="3">
    <source>
        <dbReference type="ARBA" id="ARBA00023125"/>
    </source>
</evidence>